<proteinExistence type="predicted"/>
<name>A0A645GA19_9ZZZZ</name>
<evidence type="ECO:0008006" key="2">
    <source>
        <dbReference type="Google" id="ProtNLM"/>
    </source>
</evidence>
<protein>
    <recommendedName>
        <fullName evidence="2">Leucine-binding protein domain-containing protein</fullName>
    </recommendedName>
</protein>
<dbReference type="InterPro" id="IPR028082">
    <property type="entry name" value="Peripla_BP_I"/>
</dbReference>
<dbReference type="EMBL" id="VSSQ01071149">
    <property type="protein sequence ID" value="MPN22822.1"/>
    <property type="molecule type" value="Genomic_DNA"/>
</dbReference>
<gene>
    <name evidence="1" type="ORF">SDC9_170206</name>
</gene>
<dbReference type="SUPFAM" id="SSF53822">
    <property type="entry name" value="Periplasmic binding protein-like I"/>
    <property type="match status" value="1"/>
</dbReference>
<organism evidence="1">
    <name type="scientific">bioreactor metagenome</name>
    <dbReference type="NCBI Taxonomy" id="1076179"/>
    <lineage>
        <taxon>unclassified sequences</taxon>
        <taxon>metagenomes</taxon>
        <taxon>ecological metagenomes</taxon>
    </lineage>
</organism>
<comment type="caution">
    <text evidence="1">The sequence shown here is derived from an EMBL/GenBank/DDBJ whole genome shotgun (WGS) entry which is preliminary data.</text>
</comment>
<dbReference type="AlphaFoldDB" id="A0A645GA19"/>
<evidence type="ECO:0000313" key="1">
    <source>
        <dbReference type="EMBL" id="MPN22822.1"/>
    </source>
</evidence>
<accession>A0A645GA19</accession>
<sequence length="58" mass="6469">MGNDPKALRDRVESLTDYEGITGTITMDPKTHMPTGLEMIMYTYDGSTPVKLDKYAAK</sequence>
<dbReference type="Gene3D" id="3.40.50.2300">
    <property type="match status" value="1"/>
</dbReference>
<reference evidence="1" key="1">
    <citation type="submission" date="2019-08" db="EMBL/GenBank/DDBJ databases">
        <authorList>
            <person name="Kucharzyk K."/>
            <person name="Murdoch R.W."/>
            <person name="Higgins S."/>
            <person name="Loffler F."/>
        </authorList>
    </citation>
    <scope>NUCLEOTIDE SEQUENCE</scope>
</reference>